<evidence type="ECO:0000256" key="1">
    <source>
        <dbReference type="SAM" id="MobiDB-lite"/>
    </source>
</evidence>
<proteinExistence type="predicted"/>
<sequence length="70" mass="7815">MTDRSKTMRANIPSNTSYPTRGLAKKTAQIKPMHPKIKEISKNAQYGLSAEFAETTPNNNRIANNPKIDL</sequence>
<organism evidence="2 3">
    <name type="scientific">Diaphorobacter aerolatus</name>
    <dbReference type="NCBI Taxonomy" id="1288495"/>
    <lineage>
        <taxon>Bacteria</taxon>
        <taxon>Pseudomonadati</taxon>
        <taxon>Pseudomonadota</taxon>
        <taxon>Betaproteobacteria</taxon>
        <taxon>Burkholderiales</taxon>
        <taxon>Comamonadaceae</taxon>
        <taxon>Diaphorobacter</taxon>
    </lineage>
</organism>
<dbReference type="KEGG" id="daer:H9K75_14565"/>
<keyword evidence="3" id="KW-1185">Reference proteome</keyword>
<evidence type="ECO:0000313" key="2">
    <source>
        <dbReference type="EMBL" id="QNP47488.1"/>
    </source>
</evidence>
<gene>
    <name evidence="2" type="ORF">H9K75_14565</name>
</gene>
<name>A0A7H0GGS2_9BURK</name>
<dbReference type="EMBL" id="CP060783">
    <property type="protein sequence ID" value="QNP47488.1"/>
    <property type="molecule type" value="Genomic_DNA"/>
</dbReference>
<accession>A0A7H0GGS2</accession>
<dbReference type="RefSeq" id="WP_187723169.1">
    <property type="nucleotide sequence ID" value="NZ_CP060783.1"/>
</dbReference>
<protein>
    <submittedName>
        <fullName evidence="2">Uncharacterized protein</fullName>
    </submittedName>
</protein>
<feature type="region of interest" description="Disordered" evidence="1">
    <location>
        <begin position="1"/>
        <end position="31"/>
    </location>
</feature>
<dbReference type="AlphaFoldDB" id="A0A7H0GGS2"/>
<evidence type="ECO:0000313" key="3">
    <source>
        <dbReference type="Proteomes" id="UP000516028"/>
    </source>
</evidence>
<reference evidence="2 3" key="1">
    <citation type="submission" date="2020-08" db="EMBL/GenBank/DDBJ databases">
        <title>Genome sequence of Diaphorobacter aerolatus KACC 16536T.</title>
        <authorList>
            <person name="Hyun D.-W."/>
            <person name="Bae J.-W."/>
        </authorList>
    </citation>
    <scope>NUCLEOTIDE SEQUENCE [LARGE SCALE GENOMIC DNA]</scope>
    <source>
        <strain evidence="2 3">KACC 16536</strain>
    </source>
</reference>
<dbReference type="Proteomes" id="UP000516028">
    <property type="component" value="Chromosome"/>
</dbReference>